<name>A0A6A3AWN2_HIBSY</name>
<protein>
    <submittedName>
        <fullName evidence="3">Uncharacterized protein</fullName>
    </submittedName>
</protein>
<evidence type="ECO:0000256" key="1">
    <source>
        <dbReference type="SAM" id="Coils"/>
    </source>
</evidence>
<evidence type="ECO:0000313" key="3">
    <source>
        <dbReference type="EMBL" id="KAE8708198.1"/>
    </source>
</evidence>
<dbReference type="Proteomes" id="UP000436088">
    <property type="component" value="Unassembled WGS sequence"/>
</dbReference>
<organism evidence="3 4">
    <name type="scientific">Hibiscus syriacus</name>
    <name type="common">Rose of Sharon</name>
    <dbReference type="NCBI Taxonomy" id="106335"/>
    <lineage>
        <taxon>Eukaryota</taxon>
        <taxon>Viridiplantae</taxon>
        <taxon>Streptophyta</taxon>
        <taxon>Embryophyta</taxon>
        <taxon>Tracheophyta</taxon>
        <taxon>Spermatophyta</taxon>
        <taxon>Magnoliopsida</taxon>
        <taxon>eudicotyledons</taxon>
        <taxon>Gunneridae</taxon>
        <taxon>Pentapetalae</taxon>
        <taxon>rosids</taxon>
        <taxon>malvids</taxon>
        <taxon>Malvales</taxon>
        <taxon>Malvaceae</taxon>
        <taxon>Malvoideae</taxon>
        <taxon>Hibiscus</taxon>
    </lineage>
</organism>
<feature type="coiled-coil region" evidence="1">
    <location>
        <begin position="24"/>
        <end position="65"/>
    </location>
</feature>
<comment type="caution">
    <text evidence="3">The sequence shown here is derived from an EMBL/GenBank/DDBJ whole genome shotgun (WGS) entry which is preliminary data.</text>
</comment>
<feature type="compositionally biased region" description="Polar residues" evidence="2">
    <location>
        <begin position="96"/>
        <end position="110"/>
    </location>
</feature>
<evidence type="ECO:0000313" key="4">
    <source>
        <dbReference type="Proteomes" id="UP000436088"/>
    </source>
</evidence>
<reference evidence="3" key="1">
    <citation type="submission" date="2019-09" db="EMBL/GenBank/DDBJ databases">
        <title>Draft genome information of white flower Hibiscus syriacus.</title>
        <authorList>
            <person name="Kim Y.-M."/>
        </authorList>
    </citation>
    <scope>NUCLEOTIDE SEQUENCE [LARGE SCALE GENOMIC DNA]</scope>
    <source>
        <strain evidence="3">YM2019G1</strain>
    </source>
</reference>
<feature type="region of interest" description="Disordered" evidence="2">
    <location>
        <begin position="77"/>
        <end position="110"/>
    </location>
</feature>
<keyword evidence="1" id="KW-0175">Coiled coil</keyword>
<accession>A0A6A3AWN2</accession>
<keyword evidence="4" id="KW-1185">Reference proteome</keyword>
<evidence type="ECO:0000256" key="2">
    <source>
        <dbReference type="SAM" id="MobiDB-lite"/>
    </source>
</evidence>
<proteinExistence type="predicted"/>
<gene>
    <name evidence="3" type="ORF">F3Y22_tig00110348pilonHSYRG00064</name>
</gene>
<sequence length="110" mass="12357">MEFERLQNTERELQGLVVVQRNENASLKVENQTLNDMVSKLQDTVNHLRDQNRELHQKNLGLEQTIKLADSWFAFDESSSPNEEVANKESIAEGPGSSQSGTSNAKRISA</sequence>
<dbReference type="AlphaFoldDB" id="A0A6A3AWN2"/>
<dbReference type="EMBL" id="VEPZ02000948">
    <property type="protein sequence ID" value="KAE8708198.1"/>
    <property type="molecule type" value="Genomic_DNA"/>
</dbReference>